<evidence type="ECO:0000313" key="3">
    <source>
        <dbReference type="Proteomes" id="UP000658278"/>
    </source>
</evidence>
<dbReference type="InterPro" id="IPR036412">
    <property type="entry name" value="HAD-like_sf"/>
</dbReference>
<gene>
    <name evidence="2" type="ORF">JIN81_01405</name>
</gene>
<dbReference type="PANTHER" id="PTHR28208:SF3">
    <property type="entry name" value="PHOSPHATIDATE PHOSPHATASE APP1"/>
    <property type="match status" value="1"/>
</dbReference>
<dbReference type="SUPFAM" id="SSF56784">
    <property type="entry name" value="HAD-like"/>
    <property type="match status" value="1"/>
</dbReference>
<dbReference type="PANTHER" id="PTHR28208">
    <property type="entry name" value="PHOSPHATIDATE PHOSPHATASE APP1"/>
    <property type="match status" value="1"/>
</dbReference>
<organism evidence="2 3">
    <name type="scientific">Haloferula rosea</name>
    <dbReference type="NCBI Taxonomy" id="490093"/>
    <lineage>
        <taxon>Bacteria</taxon>
        <taxon>Pseudomonadati</taxon>
        <taxon>Verrucomicrobiota</taxon>
        <taxon>Verrucomicrobiia</taxon>
        <taxon>Verrucomicrobiales</taxon>
        <taxon>Verrucomicrobiaceae</taxon>
        <taxon>Haloferula</taxon>
    </lineage>
</organism>
<dbReference type="GO" id="GO:0008195">
    <property type="term" value="F:phosphatidate phosphatase activity"/>
    <property type="evidence" value="ECO:0007669"/>
    <property type="project" value="InterPro"/>
</dbReference>
<feature type="domain" description="Phosphatidate phosphatase APP1 catalytic" evidence="1">
    <location>
        <begin position="158"/>
        <end position="311"/>
    </location>
</feature>
<evidence type="ECO:0000259" key="1">
    <source>
        <dbReference type="Pfam" id="PF09949"/>
    </source>
</evidence>
<dbReference type="Pfam" id="PF09949">
    <property type="entry name" value="APP1_cat"/>
    <property type="match status" value="1"/>
</dbReference>
<dbReference type="EMBL" id="JAENII010000001">
    <property type="protein sequence ID" value="MBK1825661.1"/>
    <property type="molecule type" value="Genomic_DNA"/>
</dbReference>
<dbReference type="AlphaFoldDB" id="A0A934VE40"/>
<proteinExistence type="predicted"/>
<accession>A0A934VE40</accession>
<dbReference type="Proteomes" id="UP000658278">
    <property type="component" value="Unassembled WGS sequence"/>
</dbReference>
<reference evidence="2" key="1">
    <citation type="submission" date="2021-01" db="EMBL/GenBank/DDBJ databases">
        <title>Modified the classification status of verrucomicrobia.</title>
        <authorList>
            <person name="Feng X."/>
        </authorList>
    </citation>
    <scope>NUCLEOTIDE SEQUENCE</scope>
    <source>
        <strain evidence="2">KCTC 22201</strain>
    </source>
</reference>
<keyword evidence="3" id="KW-1185">Reference proteome</keyword>
<dbReference type="InterPro" id="IPR052935">
    <property type="entry name" value="Mg2+_PAP"/>
</dbReference>
<protein>
    <submittedName>
        <fullName evidence="2">DUF2183 domain-containing protein</fullName>
    </submittedName>
</protein>
<dbReference type="InterPro" id="IPR019236">
    <property type="entry name" value="APP1_cat"/>
</dbReference>
<name>A0A934VE40_9BACT</name>
<comment type="caution">
    <text evidence="2">The sequence shown here is derived from an EMBL/GenBank/DDBJ whole genome shotgun (WGS) entry which is preliminary data.</text>
</comment>
<evidence type="ECO:0000313" key="2">
    <source>
        <dbReference type="EMBL" id="MBK1825661.1"/>
    </source>
</evidence>
<sequence>MTTETNMLANFLNKAEKAIARTRPDRVADHRAVVHHYLGYVTNAQVIIRGRVQRIQRARVTSEEDSRISNFRDIARRFFTSEIPHASVAGEFLGHRFTTTCDDEGFFTVTFDARHAIESSASRLSYAAFVVDPKTDQAIGPATTGHVISPRVPVRRIIVSDIDDTVVESGATSLPTLLKTTLFENIHTRRIFPGVGDFYRKLKAGRSGDEDHPIFYVTSSPWNLHDFITELLTLREVPEGPLFMTDWGIDPTKILKPSHSSHKLDSILRLLGDHPDASVVLLGDSGEKDPEIYLKVVNDFPDRVDAIFIRDVSDHQRDEEVRLLLESCEAHDIPVSFSNDGSEAADQACQFGLISDHTEIAPQP</sequence>
<dbReference type="RefSeq" id="WP_200275535.1">
    <property type="nucleotide sequence ID" value="NZ_JAENII010000001.1"/>
</dbReference>